<dbReference type="CDD" id="cd00198">
    <property type="entry name" value="vWFA"/>
    <property type="match status" value="1"/>
</dbReference>
<reference evidence="2" key="2">
    <citation type="submission" date="2015-02" db="UniProtKB">
        <authorList>
            <consortium name="EnsemblMetazoa"/>
        </authorList>
    </citation>
    <scope>IDENTIFICATION</scope>
</reference>
<dbReference type="PhylomeDB" id="T1JK76"/>
<dbReference type="EnsemblMetazoa" id="SMAR014256-RA">
    <property type="protein sequence ID" value="SMAR014256-PA"/>
    <property type="gene ID" value="SMAR014256"/>
</dbReference>
<proteinExistence type="predicted"/>
<dbReference type="InterPro" id="IPR036465">
    <property type="entry name" value="vWFA_dom_sf"/>
</dbReference>
<evidence type="ECO:0000313" key="2">
    <source>
        <dbReference type="EnsemblMetazoa" id="SMAR014256-PA"/>
    </source>
</evidence>
<feature type="domain" description="VWFA" evidence="1">
    <location>
        <begin position="1"/>
        <end position="154"/>
    </location>
</feature>
<name>T1JK76_STRMM</name>
<dbReference type="InterPro" id="IPR051266">
    <property type="entry name" value="CLCR"/>
</dbReference>
<dbReference type="SUPFAM" id="SSF53300">
    <property type="entry name" value="vWA-like"/>
    <property type="match status" value="1"/>
</dbReference>
<organism evidence="2 3">
    <name type="scientific">Strigamia maritima</name>
    <name type="common">European centipede</name>
    <name type="synonym">Geophilus maritimus</name>
    <dbReference type="NCBI Taxonomy" id="126957"/>
    <lineage>
        <taxon>Eukaryota</taxon>
        <taxon>Metazoa</taxon>
        <taxon>Ecdysozoa</taxon>
        <taxon>Arthropoda</taxon>
        <taxon>Myriapoda</taxon>
        <taxon>Chilopoda</taxon>
        <taxon>Pleurostigmophora</taxon>
        <taxon>Geophilomorpha</taxon>
        <taxon>Linotaeniidae</taxon>
        <taxon>Strigamia</taxon>
    </lineage>
</organism>
<dbReference type="Gene3D" id="3.40.50.410">
    <property type="entry name" value="von Willebrand factor, type A domain"/>
    <property type="match status" value="1"/>
</dbReference>
<evidence type="ECO:0000259" key="1">
    <source>
        <dbReference type="PROSITE" id="PS50234"/>
    </source>
</evidence>
<dbReference type="PROSITE" id="PS50234">
    <property type="entry name" value="VWFA"/>
    <property type="match status" value="1"/>
</dbReference>
<dbReference type="PANTHER" id="PTHR10579">
    <property type="entry name" value="CALCIUM-ACTIVATED CHLORIDE CHANNEL REGULATOR"/>
    <property type="match status" value="1"/>
</dbReference>
<sequence>MVNEAATRFIKEELKIGSAVAIVLFNSDAAVAFPMTRVTNEQVRQSVIDKLPQKGKGGTCIGCGLRLAAQDLRRFREGNGGTIVLLSGGEENESPYIRDVTDELVNADIRVITIAFGAAASQAMEALALVSGGKSFFVSLDTSVIRLDNAFFEVSTGQTVQHGDLSVKLYEMKHQSFSDEPFGGSFTIDSSIGRDTAINFFYTDKYGIDDITVNGQGISVSLKSPSTPEIKVEQNDAQKQIRFVFANMPAGKYTYEVIRKGYTWQTMLVTIFTKDRYPIRVENSMHVEKNSNPPKFLIIAYVTKRGNPVIKAEVISKIGRPNNFKSVIVQLYDSGKRGDAVRDDGIYSGYFTQMSGSGRYTVQTTVLANTKTAVLETGFTTSPAMEILTLQSNPPNVTEVATGDFQRIAEAGSILVTQNLNAEITDLFPPNRIDDLQLVSISGQVVTLQWSAPGDDLSNGQAAEYDLR</sequence>
<dbReference type="eggNOG" id="ENOG502QRRD">
    <property type="taxonomic scope" value="Eukaryota"/>
</dbReference>
<dbReference type="PANTHER" id="PTHR10579:SF177">
    <property type="entry name" value="CALCIUM-ACTIVATED CHLORIDE CHANNEL REGULATOR 4-LIKE PROTEIN"/>
    <property type="match status" value="1"/>
</dbReference>
<dbReference type="STRING" id="126957.T1JK76"/>
<dbReference type="NCBIfam" id="NF041940">
    <property type="entry name" value="choice_anch_X"/>
    <property type="match status" value="1"/>
</dbReference>
<dbReference type="GO" id="GO:0032991">
    <property type="term" value="C:protein-containing complex"/>
    <property type="evidence" value="ECO:0007669"/>
    <property type="project" value="UniProtKB-ARBA"/>
</dbReference>
<evidence type="ECO:0000313" key="3">
    <source>
        <dbReference type="Proteomes" id="UP000014500"/>
    </source>
</evidence>
<dbReference type="AlphaFoldDB" id="T1JK76"/>
<accession>T1JK76</accession>
<dbReference type="InterPro" id="IPR002035">
    <property type="entry name" value="VWF_A"/>
</dbReference>
<dbReference type="Pfam" id="PF00092">
    <property type="entry name" value="VWA"/>
    <property type="match status" value="1"/>
</dbReference>
<dbReference type="Proteomes" id="UP000014500">
    <property type="component" value="Unassembled WGS sequence"/>
</dbReference>
<dbReference type="HOGENOM" id="CLU_534795_0_0_1"/>
<dbReference type="EMBL" id="JH431633">
    <property type="status" value="NOT_ANNOTATED_CDS"/>
    <property type="molecule type" value="Genomic_DNA"/>
</dbReference>
<dbReference type="OMA" id="CIENETP"/>
<reference evidence="3" key="1">
    <citation type="submission" date="2011-05" db="EMBL/GenBank/DDBJ databases">
        <authorList>
            <person name="Richards S.R."/>
            <person name="Qu J."/>
            <person name="Jiang H."/>
            <person name="Jhangiani S.N."/>
            <person name="Agravi P."/>
            <person name="Goodspeed R."/>
            <person name="Gross S."/>
            <person name="Mandapat C."/>
            <person name="Jackson L."/>
            <person name="Mathew T."/>
            <person name="Pu L."/>
            <person name="Thornton R."/>
            <person name="Saada N."/>
            <person name="Wilczek-Boney K.B."/>
            <person name="Lee S."/>
            <person name="Kovar C."/>
            <person name="Wu Y."/>
            <person name="Scherer S.E."/>
            <person name="Worley K.C."/>
            <person name="Muzny D.M."/>
            <person name="Gibbs R."/>
        </authorList>
    </citation>
    <scope>NUCLEOTIDE SEQUENCE</scope>
    <source>
        <strain evidence="3">Brora</strain>
    </source>
</reference>
<keyword evidence="3" id="KW-1185">Reference proteome</keyword>
<protein>
    <recommendedName>
        <fullName evidence="1">VWFA domain-containing protein</fullName>
    </recommendedName>
</protein>